<dbReference type="Pfam" id="PF07005">
    <property type="entry name" value="SBD_N"/>
    <property type="match status" value="1"/>
</dbReference>
<evidence type="ECO:0000256" key="10">
    <source>
        <dbReference type="ARBA" id="ARBA00039095"/>
    </source>
</evidence>
<gene>
    <name evidence="15" type="ORF">BFR47_00360</name>
</gene>
<evidence type="ECO:0000256" key="5">
    <source>
        <dbReference type="ARBA" id="ARBA00022840"/>
    </source>
</evidence>
<proteinExistence type="inferred from homology"/>
<comment type="similarity">
    <text evidence="1">Belongs to the four-carbon acid sugar kinase family.</text>
</comment>
<protein>
    <recommendedName>
        <fullName evidence="11">3-oxo-tetronate kinase</fullName>
        <ecNumber evidence="10">2.7.1.217</ecNumber>
    </recommendedName>
    <alternativeName>
        <fullName evidence="12">3-dehydrotetronate 4-kinase</fullName>
    </alternativeName>
</protein>
<evidence type="ECO:0000256" key="9">
    <source>
        <dbReference type="ARBA" id="ARBA00037335"/>
    </source>
</evidence>
<keyword evidence="2" id="KW-0808">Transferase</keyword>
<dbReference type="Pfam" id="PF17042">
    <property type="entry name" value="NBD_C"/>
    <property type="match status" value="1"/>
</dbReference>
<feature type="domain" description="Four-carbon acid sugar kinase nucleotide binding" evidence="14">
    <location>
        <begin position="258"/>
        <end position="414"/>
    </location>
</feature>
<evidence type="ECO:0000256" key="3">
    <source>
        <dbReference type="ARBA" id="ARBA00022741"/>
    </source>
</evidence>
<evidence type="ECO:0000256" key="4">
    <source>
        <dbReference type="ARBA" id="ARBA00022777"/>
    </source>
</evidence>
<keyword evidence="3" id="KW-0547">Nucleotide-binding</keyword>
<dbReference type="Gene3D" id="3.40.980.20">
    <property type="entry name" value="Four-carbon acid sugar kinase, nucleotide binding domain"/>
    <property type="match status" value="1"/>
</dbReference>
<dbReference type="GO" id="GO:0016301">
    <property type="term" value="F:kinase activity"/>
    <property type="evidence" value="ECO:0007669"/>
    <property type="project" value="UniProtKB-KW"/>
</dbReference>
<reference evidence="15 16" key="1">
    <citation type="submission" date="2016-07" db="EMBL/GenBank/DDBJ databases">
        <title>Draft Genome Sequence of Oceanisphaera psychrotolerans, isolated from coastal sediment samples.</title>
        <authorList>
            <person name="Zhuo S."/>
            <person name="Ruan Z."/>
        </authorList>
    </citation>
    <scope>NUCLEOTIDE SEQUENCE [LARGE SCALE GENOMIC DNA]</scope>
    <source>
        <strain evidence="15 16">LAM-WHM-ZC</strain>
    </source>
</reference>
<evidence type="ECO:0000256" key="11">
    <source>
        <dbReference type="ARBA" id="ARBA00039461"/>
    </source>
</evidence>
<evidence type="ECO:0000313" key="15">
    <source>
        <dbReference type="EMBL" id="OIN12194.1"/>
    </source>
</evidence>
<dbReference type="Gene3D" id="3.40.50.10840">
    <property type="entry name" value="Putative sugar-binding, N-terminal domain"/>
    <property type="match status" value="1"/>
</dbReference>
<comment type="catalytic activity">
    <reaction evidence="7">
        <text>3-dehydro-L-erythronate + ATP = 3-dehydro-4-O-phospho-L-erythronate + ADP + H(+)</text>
        <dbReference type="Rhea" id="RHEA:52552"/>
        <dbReference type="ChEBI" id="CHEBI:15378"/>
        <dbReference type="ChEBI" id="CHEBI:30616"/>
        <dbReference type="ChEBI" id="CHEBI:136592"/>
        <dbReference type="ChEBI" id="CHEBI:136670"/>
        <dbReference type="ChEBI" id="CHEBI:456216"/>
        <dbReference type="EC" id="2.7.1.217"/>
    </reaction>
</comment>
<organism evidence="15 16">
    <name type="scientific">Oceanisphaera psychrotolerans</name>
    <dbReference type="NCBI Taxonomy" id="1414654"/>
    <lineage>
        <taxon>Bacteria</taxon>
        <taxon>Pseudomonadati</taxon>
        <taxon>Pseudomonadota</taxon>
        <taxon>Gammaproteobacteria</taxon>
        <taxon>Aeromonadales</taxon>
        <taxon>Aeromonadaceae</taxon>
        <taxon>Oceanisphaera</taxon>
    </lineage>
</organism>
<dbReference type="InterPro" id="IPR042213">
    <property type="entry name" value="NBD_C_sf"/>
</dbReference>
<dbReference type="InterPro" id="IPR037051">
    <property type="entry name" value="4-carb_acid_sugar_kinase_N_sf"/>
</dbReference>
<dbReference type="SUPFAM" id="SSF142764">
    <property type="entry name" value="YgbK-like"/>
    <property type="match status" value="1"/>
</dbReference>
<keyword evidence="4" id="KW-0418">Kinase</keyword>
<dbReference type="EMBL" id="MDKE01000011">
    <property type="protein sequence ID" value="OIN12194.1"/>
    <property type="molecule type" value="Genomic_DNA"/>
</dbReference>
<evidence type="ECO:0000256" key="12">
    <source>
        <dbReference type="ARBA" id="ARBA00041377"/>
    </source>
</evidence>
<dbReference type="EC" id="2.7.1.217" evidence="10"/>
<feature type="domain" description="Four-carbon acid sugar kinase N-terminal" evidence="13">
    <location>
        <begin position="6"/>
        <end position="230"/>
    </location>
</feature>
<dbReference type="AlphaFoldDB" id="A0A1J4QGW8"/>
<sequence>MNKPLLGCIADDFTGGTDLASTLVASGMRTLQVIGVPREPVPADIDAIVIALKTRTQPVDEAIDGSLAALDWLKAAGCRQFFFKYCSTFDSTDQGNIGPVADALLASLNSRFALACPAFPANQRTVYQGYLFVGDVLLNESGMRHHPLTPMTDANLVRVLQQQTARPVGLVPWPTVSRGAAAIRSAFDKLEQTGHGYAIVDALDDQHLRAIGEAAAGHRLITGGSGVALGLAENFRRAGLLEEDRQAGVLPGVEGLSAVLSGSCSLATNAQVEHWQRHRPSFQLDPLQLAEGRDLVAEALAWAAPLVAHGPVLIYGSARPEQVKAAQEQLGATRAGALVEQALSRIAVGLREMGVSKLVLAGGETSGAVVKALDVRALRIGTLIDPGVPWTRSLDDRPMWLALKSGNFGAVDFFEKALGMQE</sequence>
<keyword evidence="6" id="KW-0119">Carbohydrate metabolism</keyword>
<evidence type="ECO:0000313" key="16">
    <source>
        <dbReference type="Proteomes" id="UP000243073"/>
    </source>
</evidence>
<evidence type="ECO:0000256" key="1">
    <source>
        <dbReference type="ARBA" id="ARBA00005715"/>
    </source>
</evidence>
<dbReference type="InterPro" id="IPR031475">
    <property type="entry name" value="NBD_C"/>
</dbReference>
<comment type="catalytic activity">
    <reaction evidence="8">
        <text>3-dehydro-D-erythronate + ATP = 3-dehydro-4-O-phospho-D-erythronate + ADP + H(+)</text>
        <dbReference type="Rhea" id="RHEA:52556"/>
        <dbReference type="ChEBI" id="CHEBI:15378"/>
        <dbReference type="ChEBI" id="CHEBI:30616"/>
        <dbReference type="ChEBI" id="CHEBI:57958"/>
        <dbReference type="ChEBI" id="CHEBI:136593"/>
        <dbReference type="ChEBI" id="CHEBI:456216"/>
        <dbReference type="EC" id="2.7.1.217"/>
    </reaction>
</comment>
<evidence type="ECO:0000256" key="7">
    <source>
        <dbReference type="ARBA" id="ARBA00035898"/>
    </source>
</evidence>
<dbReference type="RefSeq" id="WP_071471969.1">
    <property type="nucleotide sequence ID" value="NZ_MDKE01000011.1"/>
</dbReference>
<dbReference type="InterPro" id="IPR050007">
    <property type="entry name" value="OtnK"/>
</dbReference>
<dbReference type="STRING" id="1414654.BFR47_00360"/>
<evidence type="ECO:0000256" key="6">
    <source>
        <dbReference type="ARBA" id="ARBA00023277"/>
    </source>
</evidence>
<keyword evidence="16" id="KW-1185">Reference proteome</keyword>
<evidence type="ECO:0000256" key="8">
    <source>
        <dbReference type="ARBA" id="ARBA00036346"/>
    </source>
</evidence>
<evidence type="ECO:0000259" key="14">
    <source>
        <dbReference type="Pfam" id="PF17042"/>
    </source>
</evidence>
<dbReference type="OrthoDB" id="191465at2"/>
<accession>A0A1J4QGW8</accession>
<comment type="function">
    <text evidence="9">Catalyzes the ATP-dependent phosphorylation of 3-oxo-tetronate to 3-oxo-tetronate 4-phosphate.</text>
</comment>
<dbReference type="Proteomes" id="UP000243073">
    <property type="component" value="Unassembled WGS sequence"/>
</dbReference>
<evidence type="ECO:0000256" key="2">
    <source>
        <dbReference type="ARBA" id="ARBA00022679"/>
    </source>
</evidence>
<dbReference type="GO" id="GO:0005524">
    <property type="term" value="F:ATP binding"/>
    <property type="evidence" value="ECO:0007669"/>
    <property type="project" value="UniProtKB-KW"/>
</dbReference>
<dbReference type="InterPro" id="IPR010737">
    <property type="entry name" value="4-carb_acid_sugar_kinase_N"/>
</dbReference>
<comment type="caution">
    <text evidence="15">The sequence shown here is derived from an EMBL/GenBank/DDBJ whole genome shotgun (WGS) entry which is preliminary data.</text>
</comment>
<dbReference type="NCBIfam" id="NF043035">
    <property type="entry name" value="OxoTetrKin"/>
    <property type="match status" value="1"/>
</dbReference>
<keyword evidence="5" id="KW-0067">ATP-binding</keyword>
<evidence type="ECO:0000259" key="13">
    <source>
        <dbReference type="Pfam" id="PF07005"/>
    </source>
</evidence>
<name>A0A1J4QGW8_9GAMM</name>